<dbReference type="AlphaFoldDB" id="A0A923SNT8"/>
<proteinExistence type="predicted"/>
<reference evidence="1" key="1">
    <citation type="submission" date="2020-08" db="EMBL/GenBank/DDBJ databases">
        <title>Complete genome sequence of Weissella confusa strain FS54 provides insights into metabolic potential.</title>
        <authorList>
            <person name="Fhoula I."/>
            <person name="Najjari A."/>
            <person name="Lekired A."/>
            <person name="Bessrour-Aouam N."/>
            <person name="Jaballah S."/>
            <person name="Klibi N."/>
            <person name="Ouzari H.-I."/>
        </authorList>
    </citation>
    <scope>NUCLEOTIDE SEQUENCE</scope>
    <source>
        <strain evidence="1">FS54</strain>
    </source>
</reference>
<dbReference type="Proteomes" id="UP000650485">
    <property type="component" value="Unassembled WGS sequence"/>
</dbReference>
<gene>
    <name evidence="1" type="ORF">H7R52_14820</name>
</gene>
<evidence type="ECO:0008006" key="3">
    <source>
        <dbReference type="Google" id="ProtNLM"/>
    </source>
</evidence>
<name>A0A923SNT8_WEICO</name>
<evidence type="ECO:0000313" key="1">
    <source>
        <dbReference type="EMBL" id="MBC6499491.1"/>
    </source>
</evidence>
<dbReference type="EMBL" id="JACSZT010000019">
    <property type="protein sequence ID" value="MBC6499491.1"/>
    <property type="molecule type" value="Genomic_DNA"/>
</dbReference>
<accession>A0A923SNT8</accession>
<evidence type="ECO:0000313" key="2">
    <source>
        <dbReference type="Proteomes" id="UP000650485"/>
    </source>
</evidence>
<dbReference type="SUPFAM" id="SSF46785">
    <property type="entry name" value="Winged helix' DNA-binding domain"/>
    <property type="match status" value="1"/>
</dbReference>
<organism evidence="1 2">
    <name type="scientific">Weissella confusa</name>
    <name type="common">Lactobacillus confusus</name>
    <dbReference type="NCBI Taxonomy" id="1583"/>
    <lineage>
        <taxon>Bacteria</taxon>
        <taxon>Bacillati</taxon>
        <taxon>Bacillota</taxon>
        <taxon>Bacilli</taxon>
        <taxon>Lactobacillales</taxon>
        <taxon>Lactobacillaceae</taxon>
        <taxon>Weissella</taxon>
    </lineage>
</organism>
<dbReference type="InterPro" id="IPR036388">
    <property type="entry name" value="WH-like_DNA-bd_sf"/>
</dbReference>
<protein>
    <recommendedName>
        <fullName evidence="3">Transcription regulator PadR N-terminal domain-containing protein</fullName>
    </recommendedName>
</protein>
<comment type="caution">
    <text evidence="1">The sequence shown here is derived from an EMBL/GenBank/DDBJ whole genome shotgun (WGS) entry which is preliminary data.</text>
</comment>
<sequence>MTTYDEPFEGRNRRYYKISDEGRSEVVRIQDEWRTFSGNVNEIMMAERGDNGE</sequence>
<dbReference type="InterPro" id="IPR036390">
    <property type="entry name" value="WH_DNA-bd_sf"/>
</dbReference>
<dbReference type="Gene3D" id="1.10.10.10">
    <property type="entry name" value="Winged helix-like DNA-binding domain superfamily/Winged helix DNA-binding domain"/>
    <property type="match status" value="1"/>
</dbReference>